<feature type="region of interest" description="Disordered" evidence="5">
    <location>
        <begin position="1"/>
        <end position="307"/>
    </location>
</feature>
<organism evidence="7 8">
    <name type="scientific">Roseisolibacter agri</name>
    <dbReference type="NCBI Taxonomy" id="2014610"/>
    <lineage>
        <taxon>Bacteria</taxon>
        <taxon>Pseudomonadati</taxon>
        <taxon>Gemmatimonadota</taxon>
        <taxon>Gemmatimonadia</taxon>
        <taxon>Gemmatimonadales</taxon>
        <taxon>Gemmatimonadaceae</taxon>
        <taxon>Roseisolibacter</taxon>
    </lineage>
</organism>
<evidence type="ECO:0000256" key="1">
    <source>
        <dbReference type="ARBA" id="ARBA00008348"/>
    </source>
</evidence>
<dbReference type="Gene3D" id="3.30.70.1560">
    <property type="entry name" value="Alpha-L RNA-binding motif"/>
    <property type="match status" value="1"/>
</dbReference>
<dbReference type="GO" id="GO:0000455">
    <property type="term" value="P:enzyme-directed rRNA pseudouridine synthesis"/>
    <property type="evidence" value="ECO:0007669"/>
    <property type="project" value="UniProtKB-ARBA"/>
</dbReference>
<feature type="compositionally biased region" description="Basic residues" evidence="5">
    <location>
        <begin position="129"/>
        <end position="139"/>
    </location>
</feature>
<evidence type="ECO:0000313" key="8">
    <source>
        <dbReference type="Proteomes" id="UP001161325"/>
    </source>
</evidence>
<feature type="compositionally biased region" description="Basic and acidic residues" evidence="5">
    <location>
        <begin position="198"/>
        <end position="207"/>
    </location>
</feature>
<accession>A0AA37QHI3</accession>
<dbReference type="GO" id="GO:0003723">
    <property type="term" value="F:RNA binding"/>
    <property type="evidence" value="ECO:0007669"/>
    <property type="project" value="UniProtKB-KW"/>
</dbReference>
<evidence type="ECO:0000313" key="7">
    <source>
        <dbReference type="EMBL" id="GLC26565.1"/>
    </source>
</evidence>
<dbReference type="InterPro" id="IPR050343">
    <property type="entry name" value="RsuA_PseudoU_synthase"/>
</dbReference>
<dbReference type="Pfam" id="PF01479">
    <property type="entry name" value="S4"/>
    <property type="match status" value="1"/>
</dbReference>
<feature type="compositionally biased region" description="Basic and acidic residues" evidence="5">
    <location>
        <begin position="230"/>
        <end position="278"/>
    </location>
</feature>
<feature type="compositionally biased region" description="Basic and acidic residues" evidence="5">
    <location>
        <begin position="106"/>
        <end position="128"/>
    </location>
</feature>
<dbReference type="Pfam" id="PF00849">
    <property type="entry name" value="PseudoU_synth_2"/>
    <property type="match status" value="1"/>
</dbReference>
<comment type="caution">
    <text evidence="7">The sequence shown here is derived from an EMBL/GenBank/DDBJ whole genome shotgun (WGS) entry which is preliminary data.</text>
</comment>
<evidence type="ECO:0000256" key="5">
    <source>
        <dbReference type="SAM" id="MobiDB-lite"/>
    </source>
</evidence>
<dbReference type="NCBIfam" id="TIGR00093">
    <property type="entry name" value="pseudouridine synthase"/>
    <property type="match status" value="1"/>
</dbReference>
<dbReference type="PANTHER" id="PTHR47683">
    <property type="entry name" value="PSEUDOURIDINE SYNTHASE FAMILY PROTEIN-RELATED"/>
    <property type="match status" value="1"/>
</dbReference>
<dbReference type="InterPro" id="IPR020103">
    <property type="entry name" value="PsdUridine_synth_cat_dom_sf"/>
</dbReference>
<dbReference type="PANTHER" id="PTHR47683:SF2">
    <property type="entry name" value="RNA-BINDING S4 DOMAIN-CONTAINING PROTEIN"/>
    <property type="match status" value="1"/>
</dbReference>
<dbReference type="Proteomes" id="UP001161325">
    <property type="component" value="Unassembled WGS sequence"/>
</dbReference>
<feature type="compositionally biased region" description="Basic and acidic residues" evidence="5">
    <location>
        <begin position="1"/>
        <end position="13"/>
    </location>
</feature>
<keyword evidence="8" id="KW-1185">Reference proteome</keyword>
<dbReference type="PROSITE" id="PS50889">
    <property type="entry name" value="S4"/>
    <property type="match status" value="1"/>
</dbReference>
<reference evidence="7" key="1">
    <citation type="submission" date="2022-08" db="EMBL/GenBank/DDBJ databases">
        <title>Draft genome sequencing of Roseisolibacter agri AW1220.</title>
        <authorList>
            <person name="Tobiishi Y."/>
            <person name="Tonouchi A."/>
        </authorList>
    </citation>
    <scope>NUCLEOTIDE SEQUENCE</scope>
    <source>
        <strain evidence="7">AW1220</strain>
    </source>
</reference>
<dbReference type="InterPro" id="IPR020094">
    <property type="entry name" value="TruA/RsuA/RluB/E/F_N"/>
</dbReference>
<feature type="domain" description="RNA-binding S4" evidence="6">
    <location>
        <begin position="311"/>
        <end position="369"/>
    </location>
</feature>
<dbReference type="GO" id="GO:0120159">
    <property type="term" value="F:rRNA pseudouridine synthase activity"/>
    <property type="evidence" value="ECO:0007669"/>
    <property type="project" value="UniProtKB-ARBA"/>
</dbReference>
<dbReference type="InterPro" id="IPR036986">
    <property type="entry name" value="S4_RNA-bd_sf"/>
</dbReference>
<dbReference type="SUPFAM" id="SSF55174">
    <property type="entry name" value="Alpha-L RNA-binding motif"/>
    <property type="match status" value="1"/>
</dbReference>
<proteinExistence type="inferred from homology"/>
<feature type="compositionally biased region" description="Basic and acidic residues" evidence="5">
    <location>
        <begin position="76"/>
        <end position="99"/>
    </location>
</feature>
<feature type="compositionally biased region" description="Low complexity" evidence="5">
    <location>
        <begin position="27"/>
        <end position="39"/>
    </location>
</feature>
<dbReference type="InterPro" id="IPR042092">
    <property type="entry name" value="PsdUridine_s_RsuA/RluB/E/F_cat"/>
</dbReference>
<dbReference type="InterPro" id="IPR002942">
    <property type="entry name" value="S4_RNA-bd"/>
</dbReference>
<feature type="compositionally biased region" description="Basic and acidic residues" evidence="5">
    <location>
        <begin position="48"/>
        <end position="67"/>
    </location>
</feature>
<dbReference type="Gene3D" id="3.10.290.10">
    <property type="entry name" value="RNA-binding S4 domain"/>
    <property type="match status" value="1"/>
</dbReference>
<gene>
    <name evidence="7" type="ORF">rosag_30780</name>
</gene>
<evidence type="ECO:0000256" key="4">
    <source>
        <dbReference type="RuleBase" id="RU003887"/>
    </source>
</evidence>
<dbReference type="EMBL" id="BRXS01000004">
    <property type="protein sequence ID" value="GLC26565.1"/>
    <property type="molecule type" value="Genomic_DNA"/>
</dbReference>
<evidence type="ECO:0000259" key="6">
    <source>
        <dbReference type="SMART" id="SM00363"/>
    </source>
</evidence>
<dbReference type="InterPro" id="IPR006145">
    <property type="entry name" value="PsdUridine_synth_RsuA/RluA"/>
</dbReference>
<dbReference type="SMART" id="SM00363">
    <property type="entry name" value="S4"/>
    <property type="match status" value="1"/>
</dbReference>
<keyword evidence="3" id="KW-0694">RNA-binding</keyword>
<dbReference type="RefSeq" id="WP_284351015.1">
    <property type="nucleotide sequence ID" value="NZ_BRXS01000004.1"/>
</dbReference>
<dbReference type="SUPFAM" id="SSF55120">
    <property type="entry name" value="Pseudouridine synthase"/>
    <property type="match status" value="1"/>
</dbReference>
<dbReference type="InterPro" id="IPR018496">
    <property type="entry name" value="PsdUridine_synth_RsuA/RluB_CS"/>
</dbReference>
<protein>
    <recommendedName>
        <fullName evidence="4">Pseudouridine synthase</fullName>
        <ecNumber evidence="4">5.4.99.-</ecNumber>
    </recommendedName>
</protein>
<dbReference type="FunFam" id="3.10.290.10:FF:000003">
    <property type="entry name" value="Pseudouridine synthase"/>
    <property type="match status" value="1"/>
</dbReference>
<keyword evidence="2 4" id="KW-0413">Isomerase</keyword>
<evidence type="ECO:0000256" key="2">
    <source>
        <dbReference type="ARBA" id="ARBA00023235"/>
    </source>
</evidence>
<dbReference type="CDD" id="cd00165">
    <property type="entry name" value="S4"/>
    <property type="match status" value="1"/>
</dbReference>
<comment type="similarity">
    <text evidence="1 4">Belongs to the pseudouridine synthase RsuA family.</text>
</comment>
<dbReference type="Gene3D" id="3.30.70.580">
    <property type="entry name" value="Pseudouridine synthase I, catalytic domain, N-terminal subdomain"/>
    <property type="match status" value="1"/>
</dbReference>
<dbReference type="PROSITE" id="PS01149">
    <property type="entry name" value="PSI_RSU"/>
    <property type="match status" value="1"/>
</dbReference>
<evidence type="ECO:0000256" key="3">
    <source>
        <dbReference type="PROSITE-ProRule" id="PRU00182"/>
    </source>
</evidence>
<dbReference type="EC" id="5.4.99.-" evidence="4"/>
<dbReference type="AlphaFoldDB" id="A0AA37QHI3"/>
<name>A0AA37QHI3_9BACT</name>
<dbReference type="InterPro" id="IPR000748">
    <property type="entry name" value="PsdUridine_synth_RsuA/RluB/E/F"/>
</dbReference>
<dbReference type="CDD" id="cd02870">
    <property type="entry name" value="PseudoU_synth_RsuA_like"/>
    <property type="match status" value="1"/>
</dbReference>
<sequence length="559" mass="60858">MTPRETNGRDRGSRPAGKAGSRGAPSRGAKTAGAKGRGAPSRGAPSRGGRDERPARSARPSRDERPARGAFAPTEKPTRGERYDRPTRAPRAETSERDAWSAQPIRPERAPRPERGDAAAWKEREKAKKAPKRPIPRRPRPAEPAVDERAFESRPSSGRPARPLRPEATTRGGGDLPARRGGPQLPAGAPGRGPSRQARREQARGLDRPVPQHAPAREESRPTSRPARAIVRDVAPDGTRTVRPDVRREPAREPAREQTREQTRDTSRPQRPVRDRKPGSSSARKARPQSSEERAARALQKATPAVATGPMRLQRVLARAGLSSRRQAETLIAAGRVLVNGRPAQLGQTVDPAKDAVTLDGAPVKGPVAAQWLVLHKPAGSLTTRKDPQGRPTVFDLVPEIAGLTYVGRLDYMTEGVLLMTTDGDAAHRLTHPSHEVERTYVATVRGNAAAAVRQARKGVQLEDGVVHPTDVDSRPLGNRRYEFAITITEGRTREVRRVCEALGLEVERLVRVQFGPVKLGGLAPGSVRPLTVTEMKVIDGLVHAAPRDRRADYEDWGE</sequence>